<dbReference type="Pfam" id="PF18939">
    <property type="entry name" value="DUF5686"/>
    <property type="match status" value="1"/>
</dbReference>
<evidence type="ECO:0000313" key="2">
    <source>
        <dbReference type="Proteomes" id="UP000548326"/>
    </source>
</evidence>
<dbReference type="RefSeq" id="WP_183585055.1">
    <property type="nucleotide sequence ID" value="NZ_JACHCA010000001.1"/>
</dbReference>
<dbReference type="InterPro" id="IPR043741">
    <property type="entry name" value="DUF5686"/>
</dbReference>
<proteinExistence type="predicted"/>
<dbReference type="Pfam" id="PF13715">
    <property type="entry name" value="CarbopepD_reg_2"/>
    <property type="match status" value="1"/>
</dbReference>
<dbReference type="SUPFAM" id="SSF49464">
    <property type="entry name" value="Carboxypeptidase regulatory domain-like"/>
    <property type="match status" value="1"/>
</dbReference>
<dbReference type="InterPro" id="IPR008969">
    <property type="entry name" value="CarboxyPept-like_regulatory"/>
</dbReference>
<gene>
    <name evidence="1" type="ORF">HDF22_000205</name>
</gene>
<dbReference type="Proteomes" id="UP000548326">
    <property type="component" value="Unassembled WGS sequence"/>
</dbReference>
<dbReference type="EMBL" id="JACHCA010000001">
    <property type="protein sequence ID" value="MBB6126104.1"/>
    <property type="molecule type" value="Genomic_DNA"/>
</dbReference>
<evidence type="ECO:0008006" key="3">
    <source>
        <dbReference type="Google" id="ProtNLM"/>
    </source>
</evidence>
<evidence type="ECO:0000313" key="1">
    <source>
        <dbReference type="EMBL" id="MBB6126104.1"/>
    </source>
</evidence>
<protein>
    <recommendedName>
        <fullName evidence="3">CarboxypepD_reg-like domain-containing protein</fullName>
    </recommendedName>
</protein>
<dbReference type="Gene3D" id="2.60.40.1120">
    <property type="entry name" value="Carboxypeptidase-like, regulatory domain"/>
    <property type="match status" value="1"/>
</dbReference>
<name>A0A841J5N3_9SPHI</name>
<reference evidence="1 2" key="1">
    <citation type="submission" date="2020-08" db="EMBL/GenBank/DDBJ databases">
        <title>Genomic Encyclopedia of Type Strains, Phase IV (KMG-V): Genome sequencing to study the core and pangenomes of soil and plant-associated prokaryotes.</title>
        <authorList>
            <person name="Whitman W."/>
        </authorList>
    </citation>
    <scope>NUCLEOTIDE SEQUENCE [LARGE SCALE GENOMIC DNA]</scope>
    <source>
        <strain evidence="1 2">MP601</strain>
    </source>
</reference>
<accession>A0A841J5N3</accession>
<comment type="caution">
    <text evidence="1">The sequence shown here is derived from an EMBL/GenBank/DDBJ whole genome shotgun (WGS) entry which is preliminary data.</text>
</comment>
<dbReference type="AlphaFoldDB" id="A0A841J5N3"/>
<organism evidence="1 2">
    <name type="scientific">Mucilaginibacter lappiensis</name>
    <dbReference type="NCBI Taxonomy" id="354630"/>
    <lineage>
        <taxon>Bacteria</taxon>
        <taxon>Pseudomonadati</taxon>
        <taxon>Bacteroidota</taxon>
        <taxon>Sphingobacteriia</taxon>
        <taxon>Sphingobacteriales</taxon>
        <taxon>Sphingobacteriaceae</taxon>
        <taxon>Mucilaginibacter</taxon>
    </lineage>
</organism>
<sequence>MNNDAGVFTTIKGRVTDVDTHHPLPLINVKINGSRYGTVTDQQGDFYLSAPGSYNRVTFSYVGYQPVTKSIAPGKDNVLNVSMHSSQTQLKEVAITSGKKKRYRNKGNPAVDLIREVINHKEENRMTSADYLQYEQYERINLSFVDIPAALINNRFFKMYKFMLDTVRNGEKKQALLPAYFSEKVFRNYYRKSPEKAIKILVAQKEANILKFIDTAGVDVYLNRLYGNTIDIYANNIFIITNQFLSPIADHAPDFYKFFITDTIRAGKNKLIEISFTPRNQGDLLFEGKLLVTQDGHFAVQSCELKVNKHININFMRSLQIRLDFLPFLNGRYYLSKSDVKADFGVFKNKGFGVNGERTVVFSNYLLNSALPEVFYKGKDLQTVPDADNPDTAYWAQHRPDTLTAQQARVYPRISRLEKMPQFKRATWVAATLTGGYASWGPVQLGPVGSFFSYDSEEGPRFQIGGRTTPALSKTLYFEGYAAYGTRDKQIKYDLSTYIAINKTAFYRFPNDYFKLTYQYDIGVPGQNFSIINQQAAVSSFQSGTTAYWIYNRTFKAEYVKDFENHFSYNLAFRNWDQRAAGRLVYQHNSPDDQIVDHLRTSEVDLGLRYAPHEQILQGTVYRRTIYSKYPILYLQVNHGIKGLFNGSYNYTTLGLNIFKRFYFSQLGFADITLLGGYLNGKVPFPLLSISPANQSIAYDPDAYNQMTYLEFVSDHYAGLNLTQSFNGFFLNKIPLIEHLKWREYLTGKILFGGLRNENNPLYSSGLYNFPVAGNGANGTYALGSKPYIEAGVGIGNIFKFLRIDGIKRFNYLDHPGASRYGIKLSFNPDF</sequence>